<protein>
    <submittedName>
        <fullName evidence="7">Uncharacterized protein</fullName>
    </submittedName>
</protein>
<accession>A0A9P0A9K9</accession>
<dbReference type="GO" id="GO:0016405">
    <property type="term" value="F:CoA-ligase activity"/>
    <property type="evidence" value="ECO:0007669"/>
    <property type="project" value="TreeGrafter"/>
</dbReference>
<dbReference type="PANTHER" id="PTHR24096">
    <property type="entry name" value="LONG-CHAIN-FATTY-ACID--COA LIGASE"/>
    <property type="match status" value="1"/>
</dbReference>
<dbReference type="GO" id="GO:0005777">
    <property type="term" value="C:peroxisome"/>
    <property type="evidence" value="ECO:0007669"/>
    <property type="project" value="UniProtKB-SubCell"/>
</dbReference>
<dbReference type="Proteomes" id="UP001152759">
    <property type="component" value="Chromosome 3"/>
</dbReference>
<reference evidence="7" key="1">
    <citation type="submission" date="2021-12" db="EMBL/GenBank/DDBJ databases">
        <authorList>
            <person name="King R."/>
        </authorList>
    </citation>
    <scope>NUCLEOTIDE SEQUENCE</scope>
</reference>
<evidence type="ECO:0000259" key="5">
    <source>
        <dbReference type="Pfam" id="PF00501"/>
    </source>
</evidence>
<dbReference type="InterPro" id="IPR020845">
    <property type="entry name" value="AMP-binding_CS"/>
</dbReference>
<dbReference type="Gene3D" id="3.30.300.30">
    <property type="match status" value="1"/>
</dbReference>
<comment type="subcellular location">
    <subcellularLocation>
        <location evidence="1">Peroxisome</location>
    </subcellularLocation>
</comment>
<dbReference type="SUPFAM" id="SSF56801">
    <property type="entry name" value="Acetyl-CoA synthetase-like"/>
    <property type="match status" value="1"/>
</dbReference>
<dbReference type="Pfam" id="PF13193">
    <property type="entry name" value="AMP-binding_C"/>
    <property type="match status" value="1"/>
</dbReference>
<dbReference type="AlphaFoldDB" id="A0A9P0A9K9"/>
<dbReference type="InterPro" id="IPR045851">
    <property type="entry name" value="AMP-bd_C_sf"/>
</dbReference>
<keyword evidence="3" id="KW-0436">Ligase</keyword>
<dbReference type="PANTHER" id="PTHR24096:SF149">
    <property type="entry name" value="AMP-BINDING DOMAIN-CONTAINING PROTEIN-RELATED"/>
    <property type="match status" value="1"/>
</dbReference>
<dbReference type="InterPro" id="IPR000873">
    <property type="entry name" value="AMP-dep_synth/lig_dom"/>
</dbReference>
<feature type="domain" description="AMP-dependent synthetase/ligase" evidence="5">
    <location>
        <begin position="14"/>
        <end position="390"/>
    </location>
</feature>
<evidence type="ECO:0000313" key="7">
    <source>
        <dbReference type="EMBL" id="CAH0387052.1"/>
    </source>
</evidence>
<evidence type="ECO:0000256" key="1">
    <source>
        <dbReference type="ARBA" id="ARBA00004275"/>
    </source>
</evidence>
<name>A0A9P0A9K9_BEMTA</name>
<evidence type="ECO:0000259" key="6">
    <source>
        <dbReference type="Pfam" id="PF13193"/>
    </source>
</evidence>
<proteinExistence type="inferred from homology"/>
<evidence type="ECO:0000256" key="4">
    <source>
        <dbReference type="ARBA" id="ARBA00023140"/>
    </source>
</evidence>
<dbReference type="PROSITE" id="PS00455">
    <property type="entry name" value="AMP_BINDING"/>
    <property type="match status" value="1"/>
</dbReference>
<sequence length="546" mass="60452">MRVSDYILNIIESYGADTAQVDAETHRRINFNEIRCKCAALARWFHAKNIGKGHTVGLMSSNNDDFVWILLGVWTSGAICHLISRKSTLHEVMHNLDIAPVDCLLLPKGELKRLACPKINAAKYILEFGEDKTPCSEGAIALEGALKEFQIDEQCIQFPQVKKKLQNETENEGMQSKSSNIPDDVALILTSSGSTGLPKGVMLTHDNIIAALKLSHQYIGKSTIALGLMPYTHAYGLITMLMCLCEGALIVNMASFSFLSWINTIKEFSASHLHLVPSLLLSLLKSNSVNFGDLQSVRKIWLAAAPILEEECSKLKKKFLQPVQIYRALGLTETTYITAVGEIVPGKPRRIGKIVETMQCKIIDKDSGDDLPMNAVGEVCFKGPMVTKGYVNNPTATAETICASGWLRTGDLGFLDEDGCLNYVERMKNIIKYQGQQISPCELQTVLNSHPEIKDVAVIGIRHEIFGEVPRAFIVPQDHSKIIAQDIHDYMKEMVAPSKQLRGGIVFLSELPKITIEKFNRGALLGLEPETIFYDQTSQERSACTP</sequence>
<dbReference type="EMBL" id="OU963864">
    <property type="protein sequence ID" value="CAH0387052.1"/>
    <property type="molecule type" value="Genomic_DNA"/>
</dbReference>
<keyword evidence="4" id="KW-0576">Peroxisome</keyword>
<evidence type="ECO:0000256" key="3">
    <source>
        <dbReference type="ARBA" id="ARBA00022598"/>
    </source>
</evidence>
<dbReference type="Pfam" id="PF00501">
    <property type="entry name" value="AMP-binding"/>
    <property type="match status" value="1"/>
</dbReference>
<evidence type="ECO:0000313" key="8">
    <source>
        <dbReference type="Proteomes" id="UP001152759"/>
    </source>
</evidence>
<dbReference type="InterPro" id="IPR025110">
    <property type="entry name" value="AMP-bd_C"/>
</dbReference>
<feature type="domain" description="AMP-binding enzyme C-terminal" evidence="6">
    <location>
        <begin position="442"/>
        <end position="515"/>
    </location>
</feature>
<comment type="similarity">
    <text evidence="2">Belongs to the ATP-dependent AMP-binding enzyme family.</text>
</comment>
<evidence type="ECO:0000256" key="2">
    <source>
        <dbReference type="ARBA" id="ARBA00006432"/>
    </source>
</evidence>
<keyword evidence="8" id="KW-1185">Reference proteome</keyword>
<dbReference type="InterPro" id="IPR042099">
    <property type="entry name" value="ANL_N_sf"/>
</dbReference>
<dbReference type="Gene3D" id="3.40.50.12780">
    <property type="entry name" value="N-terminal domain of ligase-like"/>
    <property type="match status" value="1"/>
</dbReference>
<gene>
    <name evidence="7" type="ORF">BEMITA_LOCUS6110</name>
</gene>
<organism evidence="7 8">
    <name type="scientific">Bemisia tabaci</name>
    <name type="common">Sweetpotato whitefly</name>
    <name type="synonym">Aleurodes tabaci</name>
    <dbReference type="NCBI Taxonomy" id="7038"/>
    <lineage>
        <taxon>Eukaryota</taxon>
        <taxon>Metazoa</taxon>
        <taxon>Ecdysozoa</taxon>
        <taxon>Arthropoda</taxon>
        <taxon>Hexapoda</taxon>
        <taxon>Insecta</taxon>
        <taxon>Pterygota</taxon>
        <taxon>Neoptera</taxon>
        <taxon>Paraneoptera</taxon>
        <taxon>Hemiptera</taxon>
        <taxon>Sternorrhyncha</taxon>
        <taxon>Aleyrodoidea</taxon>
        <taxon>Aleyrodidae</taxon>
        <taxon>Aleyrodinae</taxon>
        <taxon>Bemisia</taxon>
    </lineage>
</organism>